<keyword evidence="4" id="KW-1185">Reference proteome</keyword>
<dbReference type="PANTHER" id="PTHR48081:SF8">
    <property type="entry name" value="ALPHA_BETA HYDROLASE FOLD-3 DOMAIN-CONTAINING PROTEIN-RELATED"/>
    <property type="match status" value="1"/>
</dbReference>
<gene>
    <name evidence="3" type="ORF">V3C41_05935</name>
</gene>
<dbReference type="SUPFAM" id="SSF53474">
    <property type="entry name" value="alpha/beta-Hydrolases"/>
    <property type="match status" value="1"/>
</dbReference>
<feature type="domain" description="Alpha/beta hydrolase fold-3" evidence="2">
    <location>
        <begin position="87"/>
        <end position="300"/>
    </location>
</feature>
<dbReference type="EMBL" id="JBBMFV010000004">
    <property type="protein sequence ID" value="MEO3940606.1"/>
    <property type="molecule type" value="Genomic_DNA"/>
</dbReference>
<dbReference type="Gene3D" id="3.40.50.1820">
    <property type="entry name" value="alpha/beta hydrolase"/>
    <property type="match status" value="1"/>
</dbReference>
<evidence type="ECO:0000313" key="3">
    <source>
        <dbReference type="EMBL" id="MEO3940606.1"/>
    </source>
</evidence>
<dbReference type="InterPro" id="IPR029058">
    <property type="entry name" value="AB_hydrolase_fold"/>
</dbReference>
<dbReference type="GO" id="GO:0016787">
    <property type="term" value="F:hydrolase activity"/>
    <property type="evidence" value="ECO:0007669"/>
    <property type="project" value="UniProtKB-KW"/>
</dbReference>
<organism evidence="3 4">
    <name type="scientific">Paenarthrobacter nicotinovorans</name>
    <name type="common">Arthrobacter nicotinovorans</name>
    <dbReference type="NCBI Taxonomy" id="29320"/>
    <lineage>
        <taxon>Bacteria</taxon>
        <taxon>Bacillati</taxon>
        <taxon>Actinomycetota</taxon>
        <taxon>Actinomycetes</taxon>
        <taxon>Micrococcales</taxon>
        <taxon>Micrococcaceae</taxon>
        <taxon>Paenarthrobacter</taxon>
    </lineage>
</organism>
<dbReference type="RefSeq" id="WP_026542130.1">
    <property type="nucleotide sequence ID" value="NZ_JBBMFV010000004.1"/>
</dbReference>
<protein>
    <submittedName>
        <fullName evidence="3">Alpha/beta hydrolase</fullName>
    </submittedName>
</protein>
<accession>A0ABV0GQ34</accession>
<dbReference type="InterPro" id="IPR013094">
    <property type="entry name" value="AB_hydrolase_3"/>
</dbReference>
<dbReference type="PANTHER" id="PTHR48081">
    <property type="entry name" value="AB HYDROLASE SUPERFAMILY PROTEIN C4A8.06C"/>
    <property type="match status" value="1"/>
</dbReference>
<dbReference type="Proteomes" id="UP001448614">
    <property type="component" value="Unassembled WGS sequence"/>
</dbReference>
<dbReference type="Pfam" id="PF07859">
    <property type="entry name" value="Abhydrolase_3"/>
    <property type="match status" value="1"/>
</dbReference>
<keyword evidence="1 3" id="KW-0378">Hydrolase</keyword>
<proteinExistence type="predicted"/>
<reference evidence="3 4" key="1">
    <citation type="journal article" date="2024" name="Appl. Microbiol. Biotechnol.">
        <title>Biosynthetic gene clusters with biotechnological applications in novel Antarctic isolates from Actinomycetota.</title>
        <authorList>
            <person name="Bruna P."/>
            <person name="Nunez-Montero K."/>
            <person name="Contreras M.J."/>
            <person name="Leal K."/>
            <person name="Garcia M."/>
            <person name="Abanto M."/>
            <person name="Barrientos L."/>
        </authorList>
    </citation>
    <scope>NUCLEOTIDE SEQUENCE [LARGE SCALE GENOMIC DNA]</scope>
    <source>
        <strain evidence="3 4">Se16.17</strain>
    </source>
</reference>
<sequence>MPFHPDIADRLPLLDGIPSLEAGLSDPSMRAQMEAFDAYPDAPPPPAATTRMVSVPGPHGPVPVRIYTPAGQSPAGQSLDTRPGHALVWMHGGAFQFGDLDTKEADWTARQLVQRASATIVSVDYRLAVNGVHYPVPLDDVVAATRWVQANMADLGITSLSLGGASAGANLAAGAALRLRDEDNWVPDQLVLVYPLMHAVPPAPSASLRTALSELPDAMRLTPRMIDSASENYLGTSSDVPAPGYAMPANADLDGLGPTLVLNAEYDELRASGEAFSALLAACGVDVEQVRIPGMLHGFLNLPATFAPVNQALERIADRLRPRGR</sequence>
<evidence type="ECO:0000313" key="4">
    <source>
        <dbReference type="Proteomes" id="UP001448614"/>
    </source>
</evidence>
<comment type="caution">
    <text evidence="3">The sequence shown here is derived from an EMBL/GenBank/DDBJ whole genome shotgun (WGS) entry which is preliminary data.</text>
</comment>
<evidence type="ECO:0000256" key="1">
    <source>
        <dbReference type="ARBA" id="ARBA00022801"/>
    </source>
</evidence>
<evidence type="ECO:0000259" key="2">
    <source>
        <dbReference type="Pfam" id="PF07859"/>
    </source>
</evidence>
<name>A0ABV0GQ34_PAENI</name>
<dbReference type="InterPro" id="IPR050300">
    <property type="entry name" value="GDXG_lipolytic_enzyme"/>
</dbReference>